<dbReference type="GO" id="GO:0045892">
    <property type="term" value="P:negative regulation of DNA-templated transcription"/>
    <property type="evidence" value="ECO:0007669"/>
    <property type="project" value="TreeGrafter"/>
</dbReference>
<feature type="region of interest" description="Disordered" evidence="4">
    <location>
        <begin position="319"/>
        <end position="351"/>
    </location>
</feature>
<dbReference type="InterPro" id="IPR029016">
    <property type="entry name" value="GAF-like_dom_sf"/>
</dbReference>
<evidence type="ECO:0000313" key="8">
    <source>
        <dbReference type="Proteomes" id="UP000316215"/>
    </source>
</evidence>
<dbReference type="AlphaFoldDB" id="A0A514JTU0"/>
<evidence type="ECO:0000256" key="2">
    <source>
        <dbReference type="ARBA" id="ARBA00023125"/>
    </source>
</evidence>
<dbReference type="PANTHER" id="PTHR30136:SF24">
    <property type="entry name" value="HTH-TYPE TRANSCRIPTIONAL REPRESSOR ALLR"/>
    <property type="match status" value="1"/>
</dbReference>
<feature type="region of interest" description="Disordered" evidence="4">
    <location>
        <begin position="1"/>
        <end position="68"/>
    </location>
</feature>
<evidence type="ECO:0000259" key="5">
    <source>
        <dbReference type="PROSITE" id="PS51077"/>
    </source>
</evidence>
<dbReference type="PROSITE" id="PS51077">
    <property type="entry name" value="HTH_ICLR"/>
    <property type="match status" value="1"/>
</dbReference>
<dbReference type="GO" id="GO:0003700">
    <property type="term" value="F:DNA-binding transcription factor activity"/>
    <property type="evidence" value="ECO:0007669"/>
    <property type="project" value="TreeGrafter"/>
</dbReference>
<dbReference type="Proteomes" id="UP000316215">
    <property type="component" value="Chromosome"/>
</dbReference>
<dbReference type="Pfam" id="PF01614">
    <property type="entry name" value="IclR_C"/>
    <property type="match status" value="2"/>
</dbReference>
<evidence type="ECO:0000313" key="7">
    <source>
        <dbReference type="EMBL" id="QDI70312.1"/>
    </source>
</evidence>
<organism evidence="7 8">
    <name type="scientific">Streptomyces calvus</name>
    <dbReference type="NCBI Taxonomy" id="67282"/>
    <lineage>
        <taxon>Bacteria</taxon>
        <taxon>Bacillati</taxon>
        <taxon>Actinomycetota</taxon>
        <taxon>Actinomycetes</taxon>
        <taxon>Kitasatosporales</taxon>
        <taxon>Streptomycetaceae</taxon>
        <taxon>Streptomyces</taxon>
    </lineage>
</organism>
<protein>
    <recommendedName>
        <fullName evidence="9">IclR family transcriptional regulator</fullName>
    </recommendedName>
</protein>
<keyword evidence="2" id="KW-0238">DNA-binding</keyword>
<dbReference type="KEGG" id="sast:CD934_17605"/>
<dbReference type="InterPro" id="IPR014757">
    <property type="entry name" value="Tscrpt_reg_IclR_C"/>
</dbReference>
<name>A0A514JTU0_9ACTN</name>
<dbReference type="EMBL" id="CP022310">
    <property type="protein sequence ID" value="QDI70312.1"/>
    <property type="molecule type" value="Genomic_DNA"/>
</dbReference>
<dbReference type="Pfam" id="PF09339">
    <property type="entry name" value="HTH_IclR"/>
    <property type="match status" value="1"/>
</dbReference>
<dbReference type="InterPro" id="IPR005471">
    <property type="entry name" value="Tscrpt_reg_IclR_N"/>
</dbReference>
<evidence type="ECO:0000256" key="3">
    <source>
        <dbReference type="ARBA" id="ARBA00023163"/>
    </source>
</evidence>
<dbReference type="PANTHER" id="PTHR30136">
    <property type="entry name" value="HELIX-TURN-HELIX TRANSCRIPTIONAL REGULATOR, ICLR FAMILY"/>
    <property type="match status" value="1"/>
</dbReference>
<dbReference type="InterPro" id="IPR036388">
    <property type="entry name" value="WH-like_DNA-bd_sf"/>
</dbReference>
<feature type="domain" description="IclR-ED" evidence="6">
    <location>
        <begin position="148"/>
        <end position="327"/>
    </location>
</feature>
<evidence type="ECO:0008006" key="9">
    <source>
        <dbReference type="Google" id="ProtNLM"/>
    </source>
</evidence>
<keyword evidence="1" id="KW-0805">Transcription regulation</keyword>
<evidence type="ECO:0000256" key="1">
    <source>
        <dbReference type="ARBA" id="ARBA00023015"/>
    </source>
</evidence>
<sequence length="592" mass="62369">MSGRSSPAVNPRTRPARDADGTDSDRERPATAAGRPRREAPRTVADQVRNGRGKAEDGASAHARVAGERVDESRLAVVAVSSGSAVNDRIVATLDALTRRPPELPWGVRELADELGLSRSTVHRTLHALAERDLATQTVNATYACGPRLRVLADRLHRSHPLLGRARPLAEELARACDATILLSLYDPVRTEGFVALSAIPDGPVRYRLDPGAVIPLHAGAAGRAMLTELGPDVLARLDLVAHTPDTVTDVAELERLLHQAREDGVTISIGQHVALAAGVAAPFHAAGLLGAVSATRPRHETRHADLERFAPLVRETARKVGSLTAPPPRSTPEHGRATPTGPSPTEDGGSATARIERLISALTASAPLPLGGRALARVLQGNPATAARLLDTALATGLATTHEERAVAGPLLLRWAAALGPLHSITPIVFPALRHLAQQTGETIGLAEYEPASRTARMTAVVPGSKPIHYDLPTGSDVPLAAGAAGKAILAFLPDDTLSDLPLVAYTDRTPLQRTTIRKDLARVRDRGWAVGDGERIPDGYGIAVPYFAQGTVAGSITATVPRHRADEIDVDAVRTQLSAAAVSITRLLSV</sequence>
<gene>
    <name evidence="7" type="ORF">CD934_17605</name>
</gene>
<dbReference type="Gene3D" id="1.10.10.10">
    <property type="entry name" value="Winged helix-like DNA-binding domain superfamily/Winged helix DNA-binding domain"/>
    <property type="match status" value="1"/>
</dbReference>
<dbReference type="PROSITE" id="PS51078">
    <property type="entry name" value="ICLR_ED"/>
    <property type="match status" value="2"/>
</dbReference>
<keyword evidence="8" id="KW-1185">Reference proteome</keyword>
<dbReference type="GO" id="GO:0003677">
    <property type="term" value="F:DNA binding"/>
    <property type="evidence" value="ECO:0007669"/>
    <property type="project" value="UniProtKB-KW"/>
</dbReference>
<keyword evidence="3" id="KW-0804">Transcription</keyword>
<dbReference type="SUPFAM" id="SSF55781">
    <property type="entry name" value="GAF domain-like"/>
    <property type="match status" value="2"/>
</dbReference>
<feature type="domain" description="HTH iclR-type" evidence="5">
    <location>
        <begin position="84"/>
        <end position="147"/>
    </location>
</feature>
<proteinExistence type="predicted"/>
<evidence type="ECO:0000256" key="4">
    <source>
        <dbReference type="SAM" id="MobiDB-lite"/>
    </source>
</evidence>
<feature type="compositionally biased region" description="Basic and acidic residues" evidence="4">
    <location>
        <begin position="15"/>
        <end position="29"/>
    </location>
</feature>
<dbReference type="Gene3D" id="3.30.450.40">
    <property type="match status" value="2"/>
</dbReference>
<dbReference type="InterPro" id="IPR036390">
    <property type="entry name" value="WH_DNA-bd_sf"/>
</dbReference>
<feature type="domain" description="IclR-ED" evidence="6">
    <location>
        <begin position="412"/>
        <end position="592"/>
    </location>
</feature>
<feature type="compositionally biased region" description="Basic and acidic residues" evidence="4">
    <location>
        <begin position="53"/>
        <end position="68"/>
    </location>
</feature>
<evidence type="ECO:0000259" key="6">
    <source>
        <dbReference type="PROSITE" id="PS51078"/>
    </source>
</evidence>
<reference evidence="7 8" key="1">
    <citation type="submission" date="2017-07" db="EMBL/GenBank/DDBJ databases">
        <title>The Complete Genome of Streptomyces asterosporus-ZSY.</title>
        <authorList>
            <person name="Zhang S."/>
        </authorList>
    </citation>
    <scope>NUCLEOTIDE SEQUENCE [LARGE SCALE GENOMIC DNA]</scope>
    <source>
        <strain evidence="7 8">DSM 41452</strain>
    </source>
</reference>
<dbReference type="SUPFAM" id="SSF46785">
    <property type="entry name" value="Winged helix' DNA-binding domain"/>
    <property type="match status" value="1"/>
</dbReference>
<accession>A0A514JTU0</accession>
<dbReference type="SMART" id="SM00346">
    <property type="entry name" value="HTH_ICLR"/>
    <property type="match status" value="1"/>
</dbReference>
<dbReference type="InterPro" id="IPR050707">
    <property type="entry name" value="HTH_MetabolicPath_Reg"/>
</dbReference>